<dbReference type="OrthoDB" id="849076at2"/>
<feature type="chain" id="PRO_5003515718" description="Secretion system C-terminal sorting domain-containing protein" evidence="2">
    <location>
        <begin position="26"/>
        <end position="128"/>
    </location>
</feature>
<name>G8R6V6_OWEHD</name>
<dbReference type="Proteomes" id="UP000005631">
    <property type="component" value="Chromosome"/>
</dbReference>
<reference evidence="4 5" key="1">
    <citation type="journal article" date="2012" name="Stand. Genomic Sci.">
        <title>Genome sequence of the orange-pigmented seawater bacterium Owenweeksia hongkongensis type strain (UST20020801(T)).</title>
        <authorList>
            <person name="Riedel T."/>
            <person name="Held B."/>
            <person name="Nolan M."/>
            <person name="Lucas S."/>
            <person name="Lapidus A."/>
            <person name="Tice H."/>
            <person name="Del Rio T.G."/>
            <person name="Cheng J.F."/>
            <person name="Han C."/>
            <person name="Tapia R."/>
            <person name="Goodwin L.A."/>
            <person name="Pitluck S."/>
            <person name="Liolios K."/>
            <person name="Mavromatis K."/>
            <person name="Pagani I."/>
            <person name="Ivanova N."/>
            <person name="Mikhailova N."/>
            <person name="Pati A."/>
            <person name="Chen A."/>
            <person name="Palaniappan K."/>
            <person name="Rohde M."/>
            <person name="Tindall B.J."/>
            <person name="Detter J.C."/>
            <person name="Goker M."/>
            <person name="Woyke T."/>
            <person name="Bristow J."/>
            <person name="Eisen J.A."/>
            <person name="Markowitz V."/>
            <person name="Hugenholtz P."/>
            <person name="Klenk H.P."/>
            <person name="Kyrpides N.C."/>
        </authorList>
    </citation>
    <scope>NUCLEOTIDE SEQUENCE</scope>
    <source>
        <strain evidence="5">DSM 17368 / JCM 12287 / NRRL B-23963</strain>
    </source>
</reference>
<evidence type="ECO:0000313" key="4">
    <source>
        <dbReference type="EMBL" id="AEV32291.1"/>
    </source>
</evidence>
<evidence type="ECO:0000256" key="2">
    <source>
        <dbReference type="SAM" id="SignalP"/>
    </source>
</evidence>
<sequence length="128" mass="13912">MKNVNKLSTAIIAGLMLLGSQVSFGQDENVLTENPLAPPPPPRVLSQSETIEGVNSLSFFPNPCRENLTVILSDKVGLQNEEVSIYNLTGKKVWNGFIGQKGIVDVSKLNTGIYIISCNGVSYKFQKV</sequence>
<dbReference type="STRING" id="926562.Oweho_1291"/>
<feature type="signal peptide" evidence="2">
    <location>
        <begin position="1"/>
        <end position="25"/>
    </location>
</feature>
<gene>
    <name evidence="4" type="ordered locus">Oweho_1291</name>
</gene>
<dbReference type="InterPro" id="IPR026444">
    <property type="entry name" value="Secre_tail"/>
</dbReference>
<keyword evidence="1 2" id="KW-0732">Signal</keyword>
<evidence type="ECO:0000256" key="1">
    <source>
        <dbReference type="ARBA" id="ARBA00022729"/>
    </source>
</evidence>
<dbReference type="RefSeq" id="WP_014201649.1">
    <property type="nucleotide sequence ID" value="NC_016599.1"/>
</dbReference>
<proteinExistence type="predicted"/>
<dbReference type="Pfam" id="PF18962">
    <property type="entry name" value="Por_Secre_tail"/>
    <property type="match status" value="1"/>
</dbReference>
<evidence type="ECO:0000259" key="3">
    <source>
        <dbReference type="Pfam" id="PF18962"/>
    </source>
</evidence>
<dbReference type="NCBIfam" id="TIGR04183">
    <property type="entry name" value="Por_Secre_tail"/>
    <property type="match status" value="1"/>
</dbReference>
<dbReference type="KEGG" id="oho:Oweho_1291"/>
<protein>
    <recommendedName>
        <fullName evidence="3">Secretion system C-terminal sorting domain-containing protein</fullName>
    </recommendedName>
</protein>
<dbReference type="HOGENOM" id="CLU_1957375_0_0_10"/>
<dbReference type="EMBL" id="CP003156">
    <property type="protein sequence ID" value="AEV32291.1"/>
    <property type="molecule type" value="Genomic_DNA"/>
</dbReference>
<organism evidence="4 5">
    <name type="scientific">Owenweeksia hongkongensis (strain DSM 17368 / CIP 108786 / JCM 12287 / NRRL B-23963 / UST20020801)</name>
    <dbReference type="NCBI Taxonomy" id="926562"/>
    <lineage>
        <taxon>Bacteria</taxon>
        <taxon>Pseudomonadati</taxon>
        <taxon>Bacteroidota</taxon>
        <taxon>Flavobacteriia</taxon>
        <taxon>Flavobacteriales</taxon>
        <taxon>Owenweeksiaceae</taxon>
        <taxon>Owenweeksia</taxon>
    </lineage>
</organism>
<evidence type="ECO:0000313" key="5">
    <source>
        <dbReference type="Proteomes" id="UP000005631"/>
    </source>
</evidence>
<dbReference type="AlphaFoldDB" id="G8R6V6"/>
<accession>G8R6V6</accession>
<keyword evidence="5" id="KW-1185">Reference proteome</keyword>
<feature type="domain" description="Secretion system C-terminal sorting" evidence="3">
    <location>
        <begin position="60"/>
        <end position="125"/>
    </location>
</feature>